<dbReference type="Proteomes" id="UP001595816">
    <property type="component" value="Unassembled WGS sequence"/>
</dbReference>
<keyword evidence="2" id="KW-1185">Reference proteome</keyword>
<reference evidence="2" key="1">
    <citation type="journal article" date="2019" name="Int. J. Syst. Evol. Microbiol.">
        <title>The Global Catalogue of Microorganisms (GCM) 10K type strain sequencing project: providing services to taxonomists for standard genome sequencing and annotation.</title>
        <authorList>
            <consortium name="The Broad Institute Genomics Platform"/>
            <consortium name="The Broad Institute Genome Sequencing Center for Infectious Disease"/>
            <person name="Wu L."/>
            <person name="Ma J."/>
        </authorList>
    </citation>
    <scope>NUCLEOTIDE SEQUENCE [LARGE SCALE GENOMIC DNA]</scope>
    <source>
        <strain evidence="2">CGMCC 4.7289</strain>
    </source>
</reference>
<gene>
    <name evidence="1" type="ORF">ACFOZ4_25905</name>
</gene>
<comment type="caution">
    <text evidence="1">The sequence shown here is derived from an EMBL/GenBank/DDBJ whole genome shotgun (WGS) entry which is preliminary data.</text>
</comment>
<evidence type="ECO:0000313" key="1">
    <source>
        <dbReference type="EMBL" id="MFC4134060.1"/>
    </source>
</evidence>
<proteinExistence type="predicted"/>
<organism evidence="1 2">
    <name type="scientific">Hamadaea flava</name>
    <dbReference type="NCBI Taxonomy" id="1742688"/>
    <lineage>
        <taxon>Bacteria</taxon>
        <taxon>Bacillati</taxon>
        <taxon>Actinomycetota</taxon>
        <taxon>Actinomycetes</taxon>
        <taxon>Micromonosporales</taxon>
        <taxon>Micromonosporaceae</taxon>
        <taxon>Hamadaea</taxon>
    </lineage>
</organism>
<dbReference type="RefSeq" id="WP_253761750.1">
    <property type="nucleotide sequence ID" value="NZ_JAMZDZ010000001.1"/>
</dbReference>
<dbReference type="EMBL" id="JBHSAY010000015">
    <property type="protein sequence ID" value="MFC4134060.1"/>
    <property type="molecule type" value="Genomic_DNA"/>
</dbReference>
<evidence type="ECO:0000313" key="2">
    <source>
        <dbReference type="Proteomes" id="UP001595816"/>
    </source>
</evidence>
<sequence length="108" mass="11414">MSPSLRRRAVIDPAALAGAVETAFSAEADLDYWGAIRYAEAAGQVVESIAALVRQGEPAKAAPLFERAAELLAVAQEKADDTAGCLEDLQRRLRDGLDEARAFGDSPA</sequence>
<protein>
    <submittedName>
        <fullName evidence="1">Uncharacterized protein</fullName>
    </submittedName>
</protein>
<accession>A0ABV8LUY0</accession>
<name>A0ABV8LUY0_9ACTN</name>